<sequence length="44" mass="5304">MPIAPDSGTPIFFRQLRSRVGNQMRQRDLFAWYEFLNNAFFIHD</sequence>
<proteinExistence type="predicted"/>
<accession>W1DFV3</accession>
<dbReference type="Proteomes" id="UP000019183">
    <property type="component" value="Unassembled WGS sequence"/>
</dbReference>
<organism evidence="1 2">
    <name type="scientific">Klebsiella pneumoniae IS43</name>
    <dbReference type="NCBI Taxonomy" id="1432552"/>
    <lineage>
        <taxon>Bacteria</taxon>
        <taxon>Pseudomonadati</taxon>
        <taxon>Pseudomonadota</taxon>
        <taxon>Gammaproteobacteria</taxon>
        <taxon>Enterobacterales</taxon>
        <taxon>Enterobacteriaceae</taxon>
        <taxon>Klebsiella/Raoultella group</taxon>
        <taxon>Klebsiella</taxon>
        <taxon>Klebsiella pneumoniae complex</taxon>
    </lineage>
</organism>
<name>W1DFV3_KLEPN</name>
<dbReference type="AlphaFoldDB" id="W1DFV3"/>
<comment type="caution">
    <text evidence="1">The sequence shown here is derived from an EMBL/GenBank/DDBJ whole genome shotgun (WGS) entry which is preliminary data.</text>
</comment>
<protein>
    <submittedName>
        <fullName evidence="1">Uncharacterized protein</fullName>
    </submittedName>
</protein>
<dbReference type="EMBL" id="CBWK010000199">
    <property type="protein sequence ID" value="CDL08426.1"/>
    <property type="molecule type" value="Genomic_DNA"/>
</dbReference>
<evidence type="ECO:0000313" key="2">
    <source>
        <dbReference type="Proteomes" id="UP000019183"/>
    </source>
</evidence>
<keyword evidence="2" id="KW-1185">Reference proteome</keyword>
<evidence type="ECO:0000313" key="1">
    <source>
        <dbReference type="EMBL" id="CDL08426.1"/>
    </source>
</evidence>
<reference evidence="1" key="1">
    <citation type="submission" date="2013-10" db="EMBL/GenBank/DDBJ databases">
        <title>Antibiotic resistance diversity of beta-lactamase producers in the General Hospital Vienna.</title>
        <authorList>
            <person name="Barisic I."/>
            <person name="Mitteregger D."/>
            <person name="Hirschl A.M."/>
            <person name="Noehammer C."/>
            <person name="Wiesinger-Mayr H."/>
        </authorList>
    </citation>
    <scope>NUCLEOTIDE SEQUENCE [LARGE SCALE GENOMIC DNA]</scope>
    <source>
        <strain evidence="1">IS43</strain>
    </source>
</reference>